<comment type="subcellular location">
    <subcellularLocation>
        <location evidence="1">Nucleus</location>
    </subcellularLocation>
</comment>
<evidence type="ECO:0000256" key="1">
    <source>
        <dbReference type="ARBA" id="ARBA00004123"/>
    </source>
</evidence>
<evidence type="ECO:0000313" key="4">
    <source>
        <dbReference type="Proteomes" id="UP001152888"/>
    </source>
</evidence>
<comment type="caution">
    <text evidence="3">The sequence shown here is derived from an EMBL/GenBank/DDBJ whole genome shotgun (WGS) entry which is preliminary data.</text>
</comment>
<sequence length="190" mass="22036">MVRNYIRKTDRQRWSPETMERAVAAVVSGVMGCKKALIQFQLPQTTLERYVKKRRTDQNSVTDKTAGKYHCVFTQDQEVEPVVYLKDMQKRLFGLTLKELRKLAYQLAVRNGCEHPFNKDTEMAGEDWAHSFMRRHSELSLRKPEATSGARAIGFNRVAVAQFFTLLNKVIIEKKITCERIYNCDETGIQ</sequence>
<dbReference type="AlphaFoldDB" id="A0A9P0MEV4"/>
<evidence type="ECO:0000259" key="2">
    <source>
        <dbReference type="Pfam" id="PF05225"/>
    </source>
</evidence>
<dbReference type="EMBL" id="CAKOFQ010008055">
    <property type="protein sequence ID" value="CAH2011274.1"/>
    <property type="molecule type" value="Genomic_DNA"/>
</dbReference>
<dbReference type="SUPFAM" id="SSF46689">
    <property type="entry name" value="Homeodomain-like"/>
    <property type="match status" value="1"/>
</dbReference>
<gene>
    <name evidence="3" type="ORF">ACAOBT_LOCUS32081</name>
</gene>
<organism evidence="3 4">
    <name type="scientific">Acanthoscelides obtectus</name>
    <name type="common">Bean weevil</name>
    <name type="synonym">Bruchus obtectus</name>
    <dbReference type="NCBI Taxonomy" id="200917"/>
    <lineage>
        <taxon>Eukaryota</taxon>
        <taxon>Metazoa</taxon>
        <taxon>Ecdysozoa</taxon>
        <taxon>Arthropoda</taxon>
        <taxon>Hexapoda</taxon>
        <taxon>Insecta</taxon>
        <taxon>Pterygota</taxon>
        <taxon>Neoptera</taxon>
        <taxon>Endopterygota</taxon>
        <taxon>Coleoptera</taxon>
        <taxon>Polyphaga</taxon>
        <taxon>Cucujiformia</taxon>
        <taxon>Chrysomeloidea</taxon>
        <taxon>Chrysomelidae</taxon>
        <taxon>Bruchinae</taxon>
        <taxon>Bruchini</taxon>
        <taxon>Acanthoscelides</taxon>
    </lineage>
</organism>
<dbReference type="Proteomes" id="UP001152888">
    <property type="component" value="Unassembled WGS sequence"/>
</dbReference>
<dbReference type="OrthoDB" id="6754776at2759"/>
<evidence type="ECO:0000313" key="3">
    <source>
        <dbReference type="EMBL" id="CAH2011274.1"/>
    </source>
</evidence>
<dbReference type="GO" id="GO:0005634">
    <property type="term" value="C:nucleus"/>
    <property type="evidence" value="ECO:0007669"/>
    <property type="project" value="UniProtKB-SubCell"/>
</dbReference>
<dbReference type="GO" id="GO:0003677">
    <property type="term" value="F:DNA binding"/>
    <property type="evidence" value="ECO:0007669"/>
    <property type="project" value="InterPro"/>
</dbReference>
<dbReference type="Pfam" id="PF05225">
    <property type="entry name" value="HTH_psq"/>
    <property type="match status" value="1"/>
</dbReference>
<reference evidence="3" key="1">
    <citation type="submission" date="2022-03" db="EMBL/GenBank/DDBJ databases">
        <authorList>
            <person name="Sayadi A."/>
        </authorList>
    </citation>
    <scope>NUCLEOTIDE SEQUENCE</scope>
</reference>
<dbReference type="InterPro" id="IPR007889">
    <property type="entry name" value="HTH_Psq"/>
</dbReference>
<dbReference type="InterPro" id="IPR009057">
    <property type="entry name" value="Homeodomain-like_sf"/>
</dbReference>
<dbReference type="Gene3D" id="1.10.10.60">
    <property type="entry name" value="Homeodomain-like"/>
    <property type="match status" value="1"/>
</dbReference>
<name>A0A9P0MEV4_ACAOB</name>
<keyword evidence="4" id="KW-1185">Reference proteome</keyword>
<protein>
    <recommendedName>
        <fullName evidence="2">HTH psq-type domain-containing protein</fullName>
    </recommendedName>
</protein>
<dbReference type="PROSITE" id="PS51257">
    <property type="entry name" value="PROKAR_LIPOPROTEIN"/>
    <property type="match status" value="1"/>
</dbReference>
<accession>A0A9P0MEV4</accession>
<feature type="domain" description="HTH psq-type" evidence="2">
    <location>
        <begin position="15"/>
        <end position="56"/>
    </location>
</feature>
<proteinExistence type="predicted"/>